<gene>
    <name evidence="3" type="ORF">SDC9_194076</name>
</gene>
<dbReference type="InterPro" id="IPR023158">
    <property type="entry name" value="YerB-like_sf"/>
</dbReference>
<accession>A0A645I5V3</accession>
<dbReference type="AlphaFoldDB" id="A0A645I5V3"/>
<evidence type="ECO:0000259" key="2">
    <source>
        <dbReference type="Pfam" id="PF17479"/>
    </source>
</evidence>
<feature type="region of interest" description="Disordered" evidence="1">
    <location>
        <begin position="1"/>
        <end position="25"/>
    </location>
</feature>
<evidence type="ECO:0000256" key="1">
    <source>
        <dbReference type="SAM" id="MobiDB-lite"/>
    </source>
</evidence>
<dbReference type="Gene3D" id="3.50.90.10">
    <property type="entry name" value="YerB-like"/>
    <property type="match status" value="1"/>
</dbReference>
<protein>
    <recommendedName>
        <fullName evidence="2">DUF3048 domain-containing protein</fullName>
    </recommendedName>
</protein>
<dbReference type="EMBL" id="VSSQ01107205">
    <property type="protein sequence ID" value="MPN46490.1"/>
    <property type="molecule type" value="Genomic_DNA"/>
</dbReference>
<dbReference type="Pfam" id="PF17479">
    <property type="entry name" value="DUF3048_C"/>
    <property type="match status" value="1"/>
</dbReference>
<organism evidence="3">
    <name type="scientific">bioreactor metagenome</name>
    <dbReference type="NCBI Taxonomy" id="1076179"/>
    <lineage>
        <taxon>unclassified sequences</taxon>
        <taxon>metagenomes</taxon>
        <taxon>ecological metagenomes</taxon>
    </lineage>
</organism>
<feature type="domain" description="DUF3048" evidence="2">
    <location>
        <begin position="31"/>
        <end position="144"/>
    </location>
</feature>
<reference evidence="3" key="1">
    <citation type="submission" date="2019-08" db="EMBL/GenBank/DDBJ databases">
        <authorList>
            <person name="Kucharzyk K."/>
            <person name="Murdoch R.W."/>
            <person name="Higgins S."/>
            <person name="Loffler F."/>
        </authorList>
    </citation>
    <scope>NUCLEOTIDE SEQUENCE</scope>
</reference>
<dbReference type="SUPFAM" id="SSF159774">
    <property type="entry name" value="YerB-like"/>
    <property type="match status" value="1"/>
</dbReference>
<comment type="caution">
    <text evidence="3">The sequence shown here is derived from an EMBL/GenBank/DDBJ whole genome shotgun (WGS) entry which is preliminary data.</text>
</comment>
<sequence length="156" mass="17295">MDADLSQTEHPSAFAFSGTSDAASGESGTKVQIVFSENHKPYFEYDPGIGKYLRYEYGAKQMDGWTNEQISVKNVLILRMDVTDVPNNALHLIEVQTTGSGEGYYFCEGRYIPIVWSKGAYNGELKICGADGQEIRFVPGQTFISCCARTGKVNIW</sequence>
<proteinExistence type="predicted"/>
<feature type="compositionally biased region" description="Polar residues" evidence="1">
    <location>
        <begin position="1"/>
        <end position="10"/>
    </location>
</feature>
<dbReference type="InterPro" id="IPR035328">
    <property type="entry name" value="DUF3048_C"/>
</dbReference>
<name>A0A645I5V3_9ZZZZ</name>
<evidence type="ECO:0000313" key="3">
    <source>
        <dbReference type="EMBL" id="MPN46490.1"/>
    </source>
</evidence>